<dbReference type="KEGG" id="rav:AAT18_01430"/>
<evidence type="ECO:0000256" key="2">
    <source>
        <dbReference type="ARBA" id="ARBA00023125"/>
    </source>
</evidence>
<gene>
    <name evidence="6" type="ORF">OCS65_27905</name>
    <name evidence="5" type="ORF">RAJCM14343_5975</name>
</gene>
<accession>A0A059MGX1</accession>
<reference evidence="5" key="2">
    <citation type="submission" date="2019-10" db="EMBL/GenBank/DDBJ databases">
        <title>Draft genome sequence of Rhodococcus aetherivorans JCM 14343.</title>
        <authorList>
            <person name="Inoue D."/>
            <person name="Nakazawa M."/>
            <person name="Yamamoto N."/>
            <person name="Sei K."/>
            <person name="Ike M."/>
        </authorList>
    </citation>
    <scope>NUCLEOTIDE SEQUENCE</scope>
    <source>
        <strain evidence="5">JCM 14343</strain>
    </source>
</reference>
<keyword evidence="7" id="KW-1185">Reference proteome</keyword>
<keyword evidence="2" id="KW-0238">DNA-binding</keyword>
<name>A0A059MGX1_9NOCA</name>
<feature type="domain" description="HTH hxlR-type" evidence="4">
    <location>
        <begin position="23"/>
        <end position="121"/>
    </location>
</feature>
<evidence type="ECO:0000313" key="7">
    <source>
        <dbReference type="Proteomes" id="UP000325466"/>
    </source>
</evidence>
<dbReference type="CDD" id="cd00090">
    <property type="entry name" value="HTH_ARSR"/>
    <property type="match status" value="1"/>
</dbReference>
<evidence type="ECO:0000313" key="5">
    <source>
        <dbReference type="EMBL" id="GES40680.1"/>
    </source>
</evidence>
<dbReference type="PANTHER" id="PTHR33204">
    <property type="entry name" value="TRANSCRIPTIONAL REGULATOR, MARR FAMILY"/>
    <property type="match status" value="1"/>
</dbReference>
<reference evidence="5 7" key="1">
    <citation type="journal article" date="2018" name="Biodegradation">
        <title>1,4-Dioxane degradation characteristics of Rhodococcus aetherivorans JCM 14343.</title>
        <authorList>
            <person name="Inoue D."/>
            <person name="Tsunoda T."/>
            <person name="Yamamoto N."/>
            <person name="Ike M."/>
            <person name="Sei K."/>
        </authorList>
    </citation>
    <scope>NUCLEOTIDE SEQUENCE [LARGE SCALE GENOMIC DNA]</scope>
    <source>
        <strain evidence="5 7">JCM 14343</strain>
    </source>
</reference>
<proteinExistence type="predicted"/>
<dbReference type="InterPro" id="IPR036390">
    <property type="entry name" value="WH_DNA-bd_sf"/>
</dbReference>
<dbReference type="PANTHER" id="PTHR33204:SF37">
    <property type="entry name" value="HTH-TYPE TRANSCRIPTIONAL REGULATOR YODB"/>
    <property type="match status" value="1"/>
</dbReference>
<reference evidence="6" key="3">
    <citation type="submission" date="2022-09" db="EMBL/GenBank/DDBJ databases">
        <title>The genome sequence of Rhodococcus aetherivorans N1.</title>
        <authorList>
            <person name="Jiang W."/>
        </authorList>
    </citation>
    <scope>NUCLEOTIDE SEQUENCE</scope>
    <source>
        <strain evidence="6">N1</strain>
    </source>
</reference>
<accession>A0A0F6S797</accession>
<dbReference type="RefSeq" id="WP_006937168.1">
    <property type="nucleotide sequence ID" value="NZ_BAAAYP010000004.1"/>
</dbReference>
<dbReference type="Gene3D" id="1.10.10.10">
    <property type="entry name" value="Winged helix-like DNA-binding domain superfamily/Winged helix DNA-binding domain"/>
    <property type="match status" value="1"/>
</dbReference>
<dbReference type="SUPFAM" id="SSF46785">
    <property type="entry name" value="Winged helix' DNA-binding domain"/>
    <property type="match status" value="1"/>
</dbReference>
<evidence type="ECO:0000313" key="8">
    <source>
        <dbReference type="Proteomes" id="UP001163947"/>
    </source>
</evidence>
<evidence type="ECO:0000256" key="3">
    <source>
        <dbReference type="ARBA" id="ARBA00023163"/>
    </source>
</evidence>
<organism evidence="6 8">
    <name type="scientific">Rhodococcus aetherivorans</name>
    <dbReference type="NCBI Taxonomy" id="191292"/>
    <lineage>
        <taxon>Bacteria</taxon>
        <taxon>Bacillati</taxon>
        <taxon>Actinomycetota</taxon>
        <taxon>Actinomycetes</taxon>
        <taxon>Mycobacteriales</taxon>
        <taxon>Nocardiaceae</taxon>
        <taxon>Rhodococcus</taxon>
    </lineage>
</organism>
<evidence type="ECO:0000259" key="4">
    <source>
        <dbReference type="PROSITE" id="PS51118"/>
    </source>
</evidence>
<evidence type="ECO:0000313" key="6">
    <source>
        <dbReference type="EMBL" id="UYF94180.1"/>
    </source>
</evidence>
<dbReference type="InterPro" id="IPR036388">
    <property type="entry name" value="WH-like_DNA-bd_sf"/>
</dbReference>
<dbReference type="PROSITE" id="PS51118">
    <property type="entry name" value="HTH_HXLR"/>
    <property type="match status" value="1"/>
</dbReference>
<dbReference type="EMBL" id="CP106982">
    <property type="protein sequence ID" value="UYF94180.1"/>
    <property type="molecule type" value="Genomic_DNA"/>
</dbReference>
<keyword evidence="1" id="KW-0805">Transcription regulation</keyword>
<dbReference type="GO" id="GO:0003677">
    <property type="term" value="F:DNA binding"/>
    <property type="evidence" value="ECO:0007669"/>
    <property type="project" value="UniProtKB-KW"/>
</dbReference>
<accession>N1M8J7</accession>
<dbReference type="Proteomes" id="UP001163947">
    <property type="component" value="Chromosome"/>
</dbReference>
<dbReference type="EMBL" id="BLAH01000255">
    <property type="protein sequence ID" value="GES40680.1"/>
    <property type="molecule type" value="Genomic_DNA"/>
</dbReference>
<dbReference type="InterPro" id="IPR011991">
    <property type="entry name" value="ArsR-like_HTH"/>
</dbReference>
<dbReference type="InterPro" id="IPR002577">
    <property type="entry name" value="HTH_HxlR"/>
</dbReference>
<dbReference type="Pfam" id="PF01638">
    <property type="entry name" value="HxlR"/>
    <property type="match status" value="1"/>
</dbReference>
<dbReference type="Proteomes" id="UP000325466">
    <property type="component" value="Unassembled WGS sequence"/>
</dbReference>
<sequence>MTTTAGERREREKARYSIYLAGCPARQVLETLSNKWATLILSALTDGPRRHSELRRTIAGVSQKMLTTTLRTLERDGVVERTVTPSVPPRVDYRLTPLGESLVPIVAEIKDWAESNIADILVHREEYDRATRNTG</sequence>
<keyword evidence="3" id="KW-0804">Transcription</keyword>
<protein>
    <submittedName>
        <fullName evidence="6">Helix-turn-helix transcriptional regulator</fullName>
    </submittedName>
    <submittedName>
        <fullName evidence="5">Transcriptional regulator, HxlR family</fullName>
    </submittedName>
</protein>
<evidence type="ECO:0000256" key="1">
    <source>
        <dbReference type="ARBA" id="ARBA00023015"/>
    </source>
</evidence>
<dbReference type="AlphaFoldDB" id="A0A059MGX1"/>
<dbReference type="GeneID" id="83624327"/>